<evidence type="ECO:0000256" key="2">
    <source>
        <dbReference type="ARBA" id="ARBA00022679"/>
    </source>
</evidence>
<dbReference type="EMBL" id="CAKOGP040002047">
    <property type="protein sequence ID" value="CAJ1960140.1"/>
    <property type="molecule type" value="Genomic_DNA"/>
</dbReference>
<keyword evidence="1 4" id="KW-0489">Methyltransferase</keyword>
<keyword evidence="7" id="KW-1185">Reference proteome</keyword>
<gene>
    <name evidence="6" type="ORF">CYCCA115_LOCUS18556</name>
</gene>
<dbReference type="InterPro" id="IPR050750">
    <property type="entry name" value="C5-MTase"/>
</dbReference>
<dbReference type="PANTHER" id="PTHR46098:SF1">
    <property type="entry name" value="TRNA (CYTOSINE(38)-C(5))-METHYLTRANSFERASE"/>
    <property type="match status" value="1"/>
</dbReference>
<dbReference type="Gene3D" id="3.90.120.10">
    <property type="entry name" value="DNA Methylase, subunit A, domain 2"/>
    <property type="match status" value="1"/>
</dbReference>
<dbReference type="InterPro" id="IPR029063">
    <property type="entry name" value="SAM-dependent_MTases_sf"/>
</dbReference>
<evidence type="ECO:0000256" key="4">
    <source>
        <dbReference type="PROSITE-ProRule" id="PRU01016"/>
    </source>
</evidence>
<name>A0AAD2JLG9_9STRA</name>
<evidence type="ECO:0000256" key="3">
    <source>
        <dbReference type="ARBA" id="ARBA00022691"/>
    </source>
</evidence>
<dbReference type="NCBIfam" id="TIGR00675">
    <property type="entry name" value="dcm"/>
    <property type="match status" value="1"/>
</dbReference>
<dbReference type="PRINTS" id="PR00105">
    <property type="entry name" value="C5METTRFRASE"/>
</dbReference>
<dbReference type="AlphaFoldDB" id="A0AAD2JLG9"/>
<organism evidence="6 7">
    <name type="scientific">Cylindrotheca closterium</name>
    <dbReference type="NCBI Taxonomy" id="2856"/>
    <lineage>
        <taxon>Eukaryota</taxon>
        <taxon>Sar</taxon>
        <taxon>Stramenopiles</taxon>
        <taxon>Ochrophyta</taxon>
        <taxon>Bacillariophyta</taxon>
        <taxon>Bacillariophyceae</taxon>
        <taxon>Bacillariophycidae</taxon>
        <taxon>Bacillariales</taxon>
        <taxon>Bacillariaceae</taxon>
        <taxon>Cylindrotheca</taxon>
    </lineage>
</organism>
<feature type="active site" evidence="4">
    <location>
        <position position="86"/>
    </location>
</feature>
<keyword evidence="3 4" id="KW-0949">S-adenosyl-L-methionine</keyword>
<dbReference type="PROSITE" id="PS51679">
    <property type="entry name" value="SAM_MT_C5"/>
    <property type="match status" value="1"/>
</dbReference>
<evidence type="ECO:0000256" key="1">
    <source>
        <dbReference type="ARBA" id="ARBA00022603"/>
    </source>
</evidence>
<dbReference type="Pfam" id="PF00145">
    <property type="entry name" value="DNA_methylase"/>
    <property type="match status" value="1"/>
</dbReference>
<evidence type="ECO:0000313" key="7">
    <source>
        <dbReference type="Proteomes" id="UP001295423"/>
    </source>
</evidence>
<dbReference type="Proteomes" id="UP001295423">
    <property type="component" value="Unassembled WGS sequence"/>
</dbReference>
<dbReference type="InterPro" id="IPR001525">
    <property type="entry name" value="C5_MeTfrase"/>
</dbReference>
<evidence type="ECO:0000256" key="5">
    <source>
        <dbReference type="RuleBase" id="RU000416"/>
    </source>
</evidence>
<dbReference type="SUPFAM" id="SSF53335">
    <property type="entry name" value="S-adenosyl-L-methionine-dependent methyltransferases"/>
    <property type="match status" value="1"/>
</dbReference>
<accession>A0AAD2JLG9</accession>
<evidence type="ECO:0008006" key="8">
    <source>
        <dbReference type="Google" id="ProtNLM"/>
    </source>
</evidence>
<comment type="caution">
    <text evidence="6">The sequence shown here is derived from an EMBL/GenBank/DDBJ whole genome shotgun (WGS) entry which is preliminary data.</text>
</comment>
<dbReference type="Gene3D" id="3.40.50.150">
    <property type="entry name" value="Vaccinia Virus protein VP39"/>
    <property type="match status" value="1"/>
</dbReference>
<keyword evidence="2 4" id="KW-0808">Transferase</keyword>
<dbReference type="PANTHER" id="PTHR46098">
    <property type="entry name" value="TRNA (CYTOSINE(38)-C(5))-METHYLTRANSFERASE"/>
    <property type="match status" value="1"/>
</dbReference>
<dbReference type="GO" id="GO:0032259">
    <property type="term" value="P:methylation"/>
    <property type="evidence" value="ECO:0007669"/>
    <property type="project" value="UniProtKB-KW"/>
</dbReference>
<protein>
    <recommendedName>
        <fullName evidence="8">DNA (cytosine-5-)-methyltransferase</fullName>
    </recommendedName>
</protein>
<dbReference type="GO" id="GO:0008168">
    <property type="term" value="F:methyltransferase activity"/>
    <property type="evidence" value="ECO:0007669"/>
    <property type="project" value="UniProtKB-KW"/>
</dbReference>
<proteinExistence type="inferred from homology"/>
<dbReference type="GO" id="GO:0005634">
    <property type="term" value="C:nucleus"/>
    <property type="evidence" value="ECO:0007669"/>
    <property type="project" value="TreeGrafter"/>
</dbReference>
<reference evidence="6" key="1">
    <citation type="submission" date="2023-08" db="EMBL/GenBank/DDBJ databases">
        <authorList>
            <person name="Audoor S."/>
            <person name="Bilcke G."/>
        </authorList>
    </citation>
    <scope>NUCLEOTIDE SEQUENCE</scope>
</reference>
<sequence length="506" mass="57371">MSTCKGLRMIEFFSGIGGMRFSAERGIQESQETSIETCQAYDISLHANNSYKHNFPNDSVRTKLVEQLKPKDLDGKADLWTMSPPCQPFTTTRGAKSLDSEDKRCNGLKGIMDLLTQILEKPKYIFLENVKGFSGSQMIGEWYKCLKENGYTYKQYLVSPVQIGVPNHRQRYYILCERSDRWNDETIIHQEIKMGKDDVEKHIVGDYIDDSLTAEDRNTFLVPDEILQKDWARQVGVVSKADTATHCFTAGYGRIFHRATGSLLLTRDSEDSVEDNPIDRSNMMEYSGQLRRFTPKELLCLFGFPHSFEFPDSINLEHQYKLIGNSINVNIVALLLKELLVGDVDVVRGSKERLQVGGTKGHVVEEIDGNLMQLYHGYRWKMIPNCTGRHTCRDPAKVSSVAPLEILKEIGIAKKSASEFSESVNDADMELKEYHFELPGRADKIHVIPLDTNNDTGMITFAKEERGAYVHTLNTSSGFRRKLACIGIEVTSNDVRLDENFPHPTS</sequence>
<evidence type="ECO:0000313" key="6">
    <source>
        <dbReference type="EMBL" id="CAJ1960140.1"/>
    </source>
</evidence>
<comment type="similarity">
    <text evidence="4 5">Belongs to the class I-like SAM-binding methyltransferase superfamily. C5-methyltransferase family.</text>
</comment>